<protein>
    <submittedName>
        <fullName evidence="1">Uncharacterized membrane protein YjjP (DUF1212 family)</fullName>
    </submittedName>
</protein>
<comment type="caution">
    <text evidence="1">The sequence shown here is derived from an EMBL/GenBank/DDBJ whole genome shotgun (WGS) entry which is preliminary data.</text>
</comment>
<proteinExistence type="predicted"/>
<sequence length="47" mass="5190">MERKVDIQELSNFLMDYTTSMMGVGVHTARAVRSVSRIAESLGMGLT</sequence>
<evidence type="ECO:0000313" key="2">
    <source>
        <dbReference type="Proteomes" id="UP000576368"/>
    </source>
</evidence>
<reference evidence="1 2" key="1">
    <citation type="submission" date="2020-03" db="EMBL/GenBank/DDBJ databases">
        <title>Genomic Encyclopedia of Type Strains, Phase IV (KMG-IV): sequencing the most valuable type-strain genomes for metagenomic binning, comparative biology and taxonomic classification.</title>
        <authorList>
            <person name="Goeker M."/>
        </authorList>
    </citation>
    <scope>NUCLEOTIDE SEQUENCE [LARGE SCALE GENOMIC DNA]</scope>
    <source>
        <strain evidence="1 2">DSM 105722</strain>
    </source>
</reference>
<dbReference type="Proteomes" id="UP000576368">
    <property type="component" value="Unassembled WGS sequence"/>
</dbReference>
<name>A0A7X5YBC4_9BACT</name>
<dbReference type="EMBL" id="JAATLI010000001">
    <property type="protein sequence ID" value="NJC16651.1"/>
    <property type="molecule type" value="Genomic_DNA"/>
</dbReference>
<evidence type="ECO:0000313" key="1">
    <source>
        <dbReference type="EMBL" id="NJC16651.1"/>
    </source>
</evidence>
<dbReference type="AlphaFoldDB" id="A0A7X5YBC4"/>
<organism evidence="1 2">
    <name type="scientific">Butyricimonas paravirosa</name>
    <dbReference type="NCBI Taxonomy" id="1472417"/>
    <lineage>
        <taxon>Bacteria</taxon>
        <taxon>Pseudomonadati</taxon>
        <taxon>Bacteroidota</taxon>
        <taxon>Bacteroidia</taxon>
        <taxon>Bacteroidales</taxon>
        <taxon>Odoribacteraceae</taxon>
        <taxon>Butyricimonas</taxon>
    </lineage>
</organism>
<gene>
    <name evidence="1" type="ORF">GGR15_000253</name>
</gene>
<accession>A0A7X5YBC4</accession>